<evidence type="ECO:0000313" key="1">
    <source>
        <dbReference type="EMBL" id="PWT37479.1"/>
    </source>
</evidence>
<reference evidence="2" key="1">
    <citation type="journal article" date="2018" name="Front. Microbiol.">
        <title>Comparative Genomics of the Herbivore Gut Symbiont Lactobacillus reuteri Reveals Genetic Diversity and Lifestyle Adaptation.</title>
        <authorList>
            <person name="Zhao J."/>
        </authorList>
    </citation>
    <scope>NUCLEOTIDE SEQUENCE [LARGE SCALE GENOMIC DNA]</scope>
    <source>
        <strain evidence="2">LR9</strain>
    </source>
</reference>
<dbReference type="EMBL" id="QGHV01000024">
    <property type="protein sequence ID" value="PWT37479.1"/>
    <property type="molecule type" value="Genomic_DNA"/>
</dbReference>
<dbReference type="AlphaFoldDB" id="A0ABD6Y6W8"/>
<gene>
    <name evidence="1" type="ORF">DKZ35_05080</name>
</gene>
<comment type="caution">
    <text evidence="1">The sequence shown here is derived from an EMBL/GenBank/DDBJ whole genome shotgun (WGS) entry which is preliminary data.</text>
</comment>
<proteinExistence type="predicted"/>
<name>A0ABD6Y6W8_LIMRT</name>
<sequence length="341" mass="38501">MIIGVSMYNLGFDGLFYDTGIPTSELDEVTMGAGMYDEMYVTVDDETTSEPTKPDQWTLKTIMDANFNNTLEAGSINGRRHHVVKLQMYRREYENPASDWLLISEFSYEEKYNLYTVIDRFVENYKTYEYALVPLAKDITGEMLISKPVQAKFTGTFISDVQHNYSMFINLQFSDLTYNNNVSKVVPLNGKYPIVTYGNANYRTGSVKFLPLTPEQEFGYASEIDSHAEFDNRKKIIDFLSNGQAKVIRRDDGDVIVVATNNVRTESISESVDELSNVTFDFTEIGGLDYSTLEKGGLISNAGKSVYTYDDTGNIVWNSERINDGARRRNADSLIAGSQEG</sequence>
<organism evidence="1 2">
    <name type="scientific">Limosilactobacillus reuteri</name>
    <name type="common">Lactobacillus reuteri</name>
    <dbReference type="NCBI Taxonomy" id="1598"/>
    <lineage>
        <taxon>Bacteria</taxon>
        <taxon>Bacillati</taxon>
        <taxon>Bacillota</taxon>
        <taxon>Bacilli</taxon>
        <taxon>Lactobacillales</taxon>
        <taxon>Lactobacillaceae</taxon>
        <taxon>Limosilactobacillus</taxon>
    </lineage>
</organism>
<dbReference type="RefSeq" id="WP_109884598.1">
    <property type="nucleotide sequence ID" value="NZ_QGHR01000030.1"/>
</dbReference>
<accession>A0ABD6Y6W8</accession>
<protein>
    <submittedName>
        <fullName evidence="1">Uncharacterized protein</fullName>
    </submittedName>
</protein>
<evidence type="ECO:0000313" key="2">
    <source>
        <dbReference type="Proteomes" id="UP000245735"/>
    </source>
</evidence>
<dbReference type="Proteomes" id="UP000245735">
    <property type="component" value="Unassembled WGS sequence"/>
</dbReference>